<feature type="transmembrane region" description="Helical" evidence="5">
    <location>
        <begin position="99"/>
        <end position="125"/>
    </location>
</feature>
<dbReference type="Proteomes" id="UP000001593">
    <property type="component" value="Unassembled WGS sequence"/>
</dbReference>
<feature type="transmembrane region" description="Helical" evidence="5">
    <location>
        <begin position="131"/>
        <end position="150"/>
    </location>
</feature>
<feature type="transmembrane region" description="Helical" evidence="5">
    <location>
        <begin position="7"/>
        <end position="28"/>
    </location>
</feature>
<feature type="domain" description="G-protein coupled receptors family 2 profile 2" evidence="6">
    <location>
        <begin position="1"/>
        <end position="153"/>
    </location>
</feature>
<evidence type="ECO:0000256" key="1">
    <source>
        <dbReference type="ARBA" id="ARBA00004141"/>
    </source>
</evidence>
<dbReference type="EMBL" id="DS469808">
    <property type="protein sequence ID" value="EDO32741.1"/>
    <property type="molecule type" value="Genomic_DNA"/>
</dbReference>
<dbReference type="Pfam" id="PF00002">
    <property type="entry name" value="7tm_2"/>
    <property type="match status" value="1"/>
</dbReference>
<dbReference type="InParanoid" id="A7SU67"/>
<protein>
    <recommendedName>
        <fullName evidence="6">G-protein coupled receptors family 2 profile 2 domain-containing protein</fullName>
    </recommendedName>
</protein>
<dbReference type="GO" id="GO:0007166">
    <property type="term" value="P:cell surface receptor signaling pathway"/>
    <property type="evidence" value="ECO:0007669"/>
    <property type="project" value="InterPro"/>
</dbReference>
<keyword evidence="2 5" id="KW-0812">Transmembrane</keyword>
<dbReference type="InterPro" id="IPR017981">
    <property type="entry name" value="GPCR_2-like_7TM"/>
</dbReference>
<evidence type="ECO:0000313" key="7">
    <source>
        <dbReference type="EMBL" id="EDO32741.1"/>
    </source>
</evidence>
<evidence type="ECO:0000256" key="4">
    <source>
        <dbReference type="ARBA" id="ARBA00023136"/>
    </source>
</evidence>
<proteinExistence type="predicted"/>
<dbReference type="AlphaFoldDB" id="A7SU67"/>
<dbReference type="HOGENOM" id="CLU_1485633_0_0_1"/>
<evidence type="ECO:0000313" key="8">
    <source>
        <dbReference type="Proteomes" id="UP000001593"/>
    </source>
</evidence>
<sequence length="182" mass="20405">SNSRKTFIKYCCAAFTFPAIVVFLSIVLDKTDAVHFGYGTGVYCWITELVPLIVTFHVPIAMVIVFNACALVSTMVGIRRTEKVTTSLRLQKSQASTTSRHAFLCLKLSTVMGFPWLLGLISTFVTSPYLQYPYVILNSLQGFFIFLAFSTNKRTVSLFRGKFGREKSSEKSISRPTQQTEV</sequence>
<dbReference type="PROSITE" id="PS50261">
    <property type="entry name" value="G_PROTEIN_RECEP_F2_4"/>
    <property type="match status" value="1"/>
</dbReference>
<dbReference type="GO" id="GO:0004930">
    <property type="term" value="F:G protein-coupled receptor activity"/>
    <property type="evidence" value="ECO:0007669"/>
    <property type="project" value="InterPro"/>
</dbReference>
<evidence type="ECO:0000256" key="5">
    <source>
        <dbReference type="SAM" id="Phobius"/>
    </source>
</evidence>
<dbReference type="OMA" id="CWITELV"/>
<reference evidence="7 8" key="1">
    <citation type="journal article" date="2007" name="Science">
        <title>Sea anemone genome reveals ancestral eumetazoan gene repertoire and genomic organization.</title>
        <authorList>
            <person name="Putnam N.H."/>
            <person name="Srivastava M."/>
            <person name="Hellsten U."/>
            <person name="Dirks B."/>
            <person name="Chapman J."/>
            <person name="Salamov A."/>
            <person name="Terry A."/>
            <person name="Shapiro H."/>
            <person name="Lindquist E."/>
            <person name="Kapitonov V.V."/>
            <person name="Jurka J."/>
            <person name="Genikhovich G."/>
            <person name="Grigoriev I.V."/>
            <person name="Lucas S.M."/>
            <person name="Steele R.E."/>
            <person name="Finnerty J.R."/>
            <person name="Technau U."/>
            <person name="Martindale M.Q."/>
            <person name="Rokhsar D.S."/>
        </authorList>
    </citation>
    <scope>NUCLEOTIDE SEQUENCE [LARGE SCALE GENOMIC DNA]</scope>
    <source>
        <strain evidence="8">CH2 X CH6</strain>
    </source>
</reference>
<dbReference type="PhylomeDB" id="A7SU67"/>
<feature type="transmembrane region" description="Helical" evidence="5">
    <location>
        <begin position="56"/>
        <end position="78"/>
    </location>
</feature>
<dbReference type="Gene3D" id="1.20.1070.10">
    <property type="entry name" value="Rhodopsin 7-helix transmembrane proteins"/>
    <property type="match status" value="1"/>
</dbReference>
<dbReference type="InterPro" id="IPR053231">
    <property type="entry name" value="GPCR_LN-TM7"/>
</dbReference>
<dbReference type="PANTHER" id="PTHR45902:SF4">
    <property type="entry name" value="G-PROTEIN COUPLED RECEPTORS FAMILY 2 PROFILE 2 DOMAIN-CONTAINING PROTEIN"/>
    <property type="match status" value="1"/>
</dbReference>
<accession>A7SU67</accession>
<evidence type="ECO:0000256" key="3">
    <source>
        <dbReference type="ARBA" id="ARBA00022989"/>
    </source>
</evidence>
<keyword evidence="3 5" id="KW-1133">Transmembrane helix</keyword>
<dbReference type="InterPro" id="IPR000832">
    <property type="entry name" value="GPCR_2_secretin-like"/>
</dbReference>
<dbReference type="GO" id="GO:0016020">
    <property type="term" value="C:membrane"/>
    <property type="evidence" value="ECO:0007669"/>
    <property type="project" value="UniProtKB-SubCell"/>
</dbReference>
<dbReference type="PANTHER" id="PTHR45902">
    <property type="entry name" value="LATROPHILIN RECEPTOR-LIKE PROTEIN A"/>
    <property type="match status" value="1"/>
</dbReference>
<evidence type="ECO:0000259" key="6">
    <source>
        <dbReference type="PROSITE" id="PS50261"/>
    </source>
</evidence>
<keyword evidence="8" id="KW-1185">Reference proteome</keyword>
<comment type="subcellular location">
    <subcellularLocation>
        <location evidence="1">Membrane</location>
        <topology evidence="1">Multi-pass membrane protein</topology>
    </subcellularLocation>
</comment>
<organism evidence="7 8">
    <name type="scientific">Nematostella vectensis</name>
    <name type="common">Starlet sea anemone</name>
    <dbReference type="NCBI Taxonomy" id="45351"/>
    <lineage>
        <taxon>Eukaryota</taxon>
        <taxon>Metazoa</taxon>
        <taxon>Cnidaria</taxon>
        <taxon>Anthozoa</taxon>
        <taxon>Hexacorallia</taxon>
        <taxon>Actiniaria</taxon>
        <taxon>Edwardsiidae</taxon>
        <taxon>Nematostella</taxon>
    </lineage>
</organism>
<keyword evidence="4 5" id="KW-0472">Membrane</keyword>
<gene>
    <name evidence="7" type="ORF">NEMVEDRAFT_v1g131887</name>
</gene>
<name>A7SU67_NEMVE</name>
<evidence type="ECO:0000256" key="2">
    <source>
        <dbReference type="ARBA" id="ARBA00022692"/>
    </source>
</evidence>
<feature type="non-terminal residue" evidence="7">
    <location>
        <position position="1"/>
    </location>
</feature>